<evidence type="ECO:0000256" key="1">
    <source>
        <dbReference type="ARBA" id="ARBA00022491"/>
    </source>
</evidence>
<dbReference type="Gene3D" id="3.40.50.2300">
    <property type="match status" value="2"/>
</dbReference>
<organism evidence="6 7">
    <name type="scientific">Victivallis lenta</name>
    <dbReference type="NCBI Taxonomy" id="2606640"/>
    <lineage>
        <taxon>Bacteria</taxon>
        <taxon>Pseudomonadati</taxon>
        <taxon>Lentisphaerota</taxon>
        <taxon>Lentisphaeria</taxon>
        <taxon>Victivallales</taxon>
        <taxon>Victivallaceae</taxon>
        <taxon>Victivallis</taxon>
    </lineage>
</organism>
<keyword evidence="4" id="KW-0804">Transcription</keyword>
<accession>A0A844G1X4</accession>
<dbReference type="CDD" id="cd06267">
    <property type="entry name" value="PBP1_LacI_sugar_binding-like"/>
    <property type="match status" value="1"/>
</dbReference>
<dbReference type="InterPro" id="IPR010982">
    <property type="entry name" value="Lambda_DNA-bd_dom_sf"/>
</dbReference>
<dbReference type="SMART" id="SM00354">
    <property type="entry name" value="HTH_LACI"/>
    <property type="match status" value="1"/>
</dbReference>
<dbReference type="InterPro" id="IPR046335">
    <property type="entry name" value="LacI/GalR-like_sensor"/>
</dbReference>
<reference evidence="6 7" key="1">
    <citation type="submission" date="2019-08" db="EMBL/GenBank/DDBJ databases">
        <title>In-depth cultivation of the pig gut microbiome towards novel bacterial diversity and tailored functional studies.</title>
        <authorList>
            <person name="Wylensek D."/>
            <person name="Hitch T.C.A."/>
            <person name="Clavel T."/>
        </authorList>
    </citation>
    <scope>NUCLEOTIDE SEQUENCE [LARGE SCALE GENOMIC DNA]</scope>
    <source>
        <strain evidence="6 7">BBE-744-WT-12</strain>
    </source>
</reference>
<sequence length="318" mass="36116">MDKKNITEIAERAGVSLATVSRVFRNHPNVSRKMREKILNTAHQLKYSPRITAGERSIGLVIESLDEIHSDFYLATMLAYVAQQLSARNLGLELISIGRIEKLQEHFIHSAIAIPYFEESKKLLLRQKHTRFVLINEIADGVSSVGVNHRQGIRLAYEHLYENGHRKIGLLQDHLGGWGNSERRLGFLESLEQHGVDSEAERSFDITGNTISDVLEHVLSRKFTALVISSESAVLKVIRELHRLGVRIPDDLSLISYEHPSISPYLWPAHTTLKQNHIQLVTNAIDIAARLLDDETEHPMRILVDNQLIPRDSVKFLK</sequence>
<evidence type="ECO:0000313" key="7">
    <source>
        <dbReference type="Proteomes" id="UP000435649"/>
    </source>
</evidence>
<comment type="caution">
    <text evidence="6">The sequence shown here is derived from an EMBL/GenBank/DDBJ whole genome shotgun (WGS) entry which is preliminary data.</text>
</comment>
<dbReference type="InterPro" id="IPR000843">
    <property type="entry name" value="HTH_LacI"/>
</dbReference>
<dbReference type="GO" id="GO:0000976">
    <property type="term" value="F:transcription cis-regulatory region binding"/>
    <property type="evidence" value="ECO:0007669"/>
    <property type="project" value="TreeGrafter"/>
</dbReference>
<evidence type="ECO:0000256" key="2">
    <source>
        <dbReference type="ARBA" id="ARBA00023015"/>
    </source>
</evidence>
<dbReference type="SUPFAM" id="SSF47413">
    <property type="entry name" value="lambda repressor-like DNA-binding domains"/>
    <property type="match status" value="1"/>
</dbReference>
<gene>
    <name evidence="6" type="ORF">FYJ85_07605</name>
</gene>
<dbReference type="Gene3D" id="1.10.260.40">
    <property type="entry name" value="lambda repressor-like DNA-binding domains"/>
    <property type="match status" value="1"/>
</dbReference>
<dbReference type="AlphaFoldDB" id="A0A844G1X4"/>
<keyword evidence="1" id="KW-0678">Repressor</keyword>
<dbReference type="Pfam" id="PF13377">
    <property type="entry name" value="Peripla_BP_3"/>
    <property type="match status" value="1"/>
</dbReference>
<protein>
    <submittedName>
        <fullName evidence="6">LacI family transcriptional regulator</fullName>
    </submittedName>
</protein>
<evidence type="ECO:0000313" key="6">
    <source>
        <dbReference type="EMBL" id="MST96912.1"/>
    </source>
</evidence>
<dbReference type="RefSeq" id="WP_154417707.1">
    <property type="nucleotide sequence ID" value="NZ_CALXOB010000030.1"/>
</dbReference>
<keyword evidence="3" id="KW-0238">DNA-binding</keyword>
<dbReference type="EMBL" id="VUNS01000006">
    <property type="protein sequence ID" value="MST96912.1"/>
    <property type="molecule type" value="Genomic_DNA"/>
</dbReference>
<dbReference type="SUPFAM" id="SSF53822">
    <property type="entry name" value="Periplasmic binding protein-like I"/>
    <property type="match status" value="1"/>
</dbReference>
<keyword evidence="7" id="KW-1185">Reference proteome</keyword>
<dbReference type="Pfam" id="PF00356">
    <property type="entry name" value="LacI"/>
    <property type="match status" value="1"/>
</dbReference>
<evidence type="ECO:0000256" key="3">
    <source>
        <dbReference type="ARBA" id="ARBA00023125"/>
    </source>
</evidence>
<dbReference type="PANTHER" id="PTHR30146:SF148">
    <property type="entry name" value="HTH-TYPE TRANSCRIPTIONAL REPRESSOR PURR-RELATED"/>
    <property type="match status" value="1"/>
</dbReference>
<dbReference type="GO" id="GO:0003700">
    <property type="term" value="F:DNA-binding transcription factor activity"/>
    <property type="evidence" value="ECO:0007669"/>
    <property type="project" value="TreeGrafter"/>
</dbReference>
<feature type="domain" description="HTH lacI-type" evidence="5">
    <location>
        <begin position="4"/>
        <end position="58"/>
    </location>
</feature>
<name>A0A844G1X4_9BACT</name>
<proteinExistence type="predicted"/>
<dbReference type="PANTHER" id="PTHR30146">
    <property type="entry name" value="LACI-RELATED TRANSCRIPTIONAL REPRESSOR"/>
    <property type="match status" value="1"/>
</dbReference>
<evidence type="ECO:0000256" key="4">
    <source>
        <dbReference type="ARBA" id="ARBA00023163"/>
    </source>
</evidence>
<dbReference type="Proteomes" id="UP000435649">
    <property type="component" value="Unassembled WGS sequence"/>
</dbReference>
<dbReference type="InterPro" id="IPR028082">
    <property type="entry name" value="Peripla_BP_I"/>
</dbReference>
<evidence type="ECO:0000259" key="5">
    <source>
        <dbReference type="PROSITE" id="PS50932"/>
    </source>
</evidence>
<dbReference type="PROSITE" id="PS50932">
    <property type="entry name" value="HTH_LACI_2"/>
    <property type="match status" value="1"/>
</dbReference>
<keyword evidence="2" id="KW-0805">Transcription regulation</keyword>
<dbReference type="CDD" id="cd01392">
    <property type="entry name" value="HTH_LacI"/>
    <property type="match status" value="1"/>
</dbReference>